<keyword evidence="5" id="KW-1185">Reference proteome</keyword>
<dbReference type="Proteomes" id="UP000192042">
    <property type="component" value="Chromosome I"/>
</dbReference>
<dbReference type="AlphaFoldDB" id="A0A1W1IA37"/>
<dbReference type="InterPro" id="IPR001789">
    <property type="entry name" value="Sig_transdc_resp-reg_receiver"/>
</dbReference>
<dbReference type="PANTHER" id="PTHR44591">
    <property type="entry name" value="STRESS RESPONSE REGULATOR PROTEIN 1"/>
    <property type="match status" value="1"/>
</dbReference>
<dbReference type="KEGG" id="nja:NSJP_3685"/>
<dbReference type="GO" id="GO:0000160">
    <property type="term" value="P:phosphorelay signal transduction system"/>
    <property type="evidence" value="ECO:0007669"/>
    <property type="project" value="InterPro"/>
</dbReference>
<dbReference type="SMART" id="SM00448">
    <property type="entry name" value="REC"/>
    <property type="match status" value="1"/>
</dbReference>
<dbReference type="InterPro" id="IPR011006">
    <property type="entry name" value="CheY-like_superfamily"/>
</dbReference>
<accession>A0A1W1IA37</accession>
<protein>
    <recommendedName>
        <fullName evidence="3">Response regulatory domain-containing protein</fullName>
    </recommendedName>
</protein>
<dbReference type="Pfam" id="PF00072">
    <property type="entry name" value="Response_reg"/>
    <property type="match status" value="1"/>
</dbReference>
<evidence type="ECO:0000256" key="2">
    <source>
        <dbReference type="PROSITE-ProRule" id="PRU00169"/>
    </source>
</evidence>
<organism evidence="4 5">
    <name type="scientific">Nitrospira japonica</name>
    <dbReference type="NCBI Taxonomy" id="1325564"/>
    <lineage>
        <taxon>Bacteria</taxon>
        <taxon>Pseudomonadati</taxon>
        <taxon>Nitrospirota</taxon>
        <taxon>Nitrospiria</taxon>
        <taxon>Nitrospirales</taxon>
        <taxon>Nitrospiraceae</taxon>
        <taxon>Nitrospira</taxon>
    </lineage>
</organism>
<proteinExistence type="predicted"/>
<evidence type="ECO:0000313" key="5">
    <source>
        <dbReference type="Proteomes" id="UP000192042"/>
    </source>
</evidence>
<feature type="domain" description="Response regulatory" evidence="3">
    <location>
        <begin position="8"/>
        <end position="124"/>
    </location>
</feature>
<dbReference type="PROSITE" id="PS50110">
    <property type="entry name" value="RESPONSE_REGULATORY"/>
    <property type="match status" value="1"/>
</dbReference>
<dbReference type="InterPro" id="IPR050595">
    <property type="entry name" value="Bact_response_regulator"/>
</dbReference>
<keyword evidence="1 2" id="KW-0597">Phosphoprotein</keyword>
<dbReference type="STRING" id="1325564.NSJP_3685"/>
<dbReference type="SUPFAM" id="SSF52172">
    <property type="entry name" value="CheY-like"/>
    <property type="match status" value="1"/>
</dbReference>
<sequence>MTSVMKTTVLVVDDGIDSWNLLSTMLRTHQYYPVWAADGMQATNAALRHEPQAILLDLGLPAGDGFCVLERLKHNTRLSRIPVIVVTGRDPREAEEKARSLGADGYVQKPVKEDELITSLQQVLANRAGTPGR</sequence>
<dbReference type="Gene3D" id="3.40.50.2300">
    <property type="match status" value="1"/>
</dbReference>
<dbReference type="PANTHER" id="PTHR44591:SF3">
    <property type="entry name" value="RESPONSE REGULATORY DOMAIN-CONTAINING PROTEIN"/>
    <property type="match status" value="1"/>
</dbReference>
<feature type="modified residue" description="4-aspartylphosphate" evidence="2">
    <location>
        <position position="57"/>
    </location>
</feature>
<evidence type="ECO:0000256" key="1">
    <source>
        <dbReference type="ARBA" id="ARBA00022553"/>
    </source>
</evidence>
<dbReference type="OrthoDB" id="123403at2"/>
<name>A0A1W1IA37_9BACT</name>
<dbReference type="EMBL" id="LT828648">
    <property type="protein sequence ID" value="SLM49852.1"/>
    <property type="molecule type" value="Genomic_DNA"/>
</dbReference>
<evidence type="ECO:0000259" key="3">
    <source>
        <dbReference type="PROSITE" id="PS50110"/>
    </source>
</evidence>
<gene>
    <name evidence="4" type="ORF">NSJP_3685</name>
</gene>
<reference evidence="4 5" key="1">
    <citation type="submission" date="2017-03" db="EMBL/GenBank/DDBJ databases">
        <authorList>
            <person name="Afonso C.L."/>
            <person name="Miller P.J."/>
            <person name="Scott M.A."/>
            <person name="Spackman E."/>
            <person name="Goraichik I."/>
            <person name="Dimitrov K.M."/>
            <person name="Suarez D.L."/>
            <person name="Swayne D.E."/>
        </authorList>
    </citation>
    <scope>NUCLEOTIDE SEQUENCE [LARGE SCALE GENOMIC DNA]</scope>
    <source>
        <strain evidence="4">Genome sequencing of Nitrospira japonica strain NJ11</strain>
    </source>
</reference>
<evidence type="ECO:0000313" key="4">
    <source>
        <dbReference type="EMBL" id="SLM49852.1"/>
    </source>
</evidence>